<dbReference type="Proteomes" id="UP001499854">
    <property type="component" value="Unassembled WGS sequence"/>
</dbReference>
<dbReference type="Gene3D" id="3.40.50.300">
    <property type="entry name" value="P-loop containing nucleotide triphosphate hydrolases"/>
    <property type="match status" value="1"/>
</dbReference>
<dbReference type="PANTHER" id="PTHR47691:SF3">
    <property type="entry name" value="HTH-TYPE TRANSCRIPTIONAL REGULATOR RV0890C-RELATED"/>
    <property type="match status" value="1"/>
</dbReference>
<gene>
    <name evidence="2" type="ORF">GCM10009838_05720</name>
</gene>
<keyword evidence="3" id="KW-1185">Reference proteome</keyword>
<dbReference type="InterPro" id="IPR002182">
    <property type="entry name" value="NB-ARC"/>
</dbReference>
<dbReference type="InterPro" id="IPR027417">
    <property type="entry name" value="P-loop_NTPase"/>
</dbReference>
<protein>
    <submittedName>
        <fullName evidence="2">Tetratricopeptide repeat protein</fullName>
    </submittedName>
</protein>
<dbReference type="SUPFAM" id="SSF48452">
    <property type="entry name" value="TPR-like"/>
    <property type="match status" value="1"/>
</dbReference>
<evidence type="ECO:0000259" key="1">
    <source>
        <dbReference type="Pfam" id="PF00931"/>
    </source>
</evidence>
<evidence type="ECO:0000313" key="2">
    <source>
        <dbReference type="EMBL" id="GAA1953317.1"/>
    </source>
</evidence>
<organism evidence="2 3">
    <name type="scientific">Catenulispora subtropica</name>
    <dbReference type="NCBI Taxonomy" id="450798"/>
    <lineage>
        <taxon>Bacteria</taxon>
        <taxon>Bacillati</taxon>
        <taxon>Actinomycetota</taxon>
        <taxon>Actinomycetes</taxon>
        <taxon>Catenulisporales</taxon>
        <taxon>Catenulisporaceae</taxon>
        <taxon>Catenulispora</taxon>
    </lineage>
</organism>
<reference evidence="3" key="1">
    <citation type="journal article" date="2019" name="Int. J. Syst. Evol. Microbiol.">
        <title>The Global Catalogue of Microorganisms (GCM) 10K type strain sequencing project: providing services to taxonomists for standard genome sequencing and annotation.</title>
        <authorList>
            <consortium name="The Broad Institute Genomics Platform"/>
            <consortium name="The Broad Institute Genome Sequencing Center for Infectious Disease"/>
            <person name="Wu L."/>
            <person name="Ma J."/>
        </authorList>
    </citation>
    <scope>NUCLEOTIDE SEQUENCE [LARGE SCALE GENOMIC DNA]</scope>
    <source>
        <strain evidence="3">JCM 16013</strain>
    </source>
</reference>
<dbReference type="SMART" id="SM00028">
    <property type="entry name" value="TPR"/>
    <property type="match status" value="5"/>
</dbReference>
<dbReference type="EMBL" id="BAAAQM010000002">
    <property type="protein sequence ID" value="GAA1953317.1"/>
    <property type="molecule type" value="Genomic_DNA"/>
</dbReference>
<dbReference type="PRINTS" id="PR00364">
    <property type="entry name" value="DISEASERSIST"/>
</dbReference>
<dbReference type="InterPro" id="IPR011990">
    <property type="entry name" value="TPR-like_helical_dom_sf"/>
</dbReference>
<feature type="domain" description="NB-ARC" evidence="1">
    <location>
        <begin position="140"/>
        <end position="295"/>
    </location>
</feature>
<dbReference type="Pfam" id="PF00931">
    <property type="entry name" value="NB-ARC"/>
    <property type="match status" value="1"/>
</dbReference>
<proteinExistence type="predicted"/>
<dbReference type="Pfam" id="PF13424">
    <property type="entry name" value="TPR_12"/>
    <property type="match status" value="1"/>
</dbReference>
<accession>A0ABP5BY42</accession>
<sequence length="783" mass="85273">MASTPPDPARAGDVAEFTVLLNELRVWAGNPSYRALAKKAGAVMRPPQNVSQSTLAEAFQPWRRRLSLDLVVAIVRALGLEEADVARWRAACVRVHAVAKSGGPVGVLRQLPAHLATFTGRDAELARLWDAVTAHDGDTAPTVVISAIEGMGGVGKTQLAVRVAHMLVQEGRYADLQLFVNLRGFDAEREPTDPSEVLDAFLRALEVPAQQIPAGLDERAAMFRDRVHGRHAVIVLDNAADEDQIRDLVPASPTCLVLVTSRRSLIGLEHADLHVLDVFTPAEGVALLRRVAGADRVDAEPEAAAAIVEACGRLPLAVALAASRLRSRPAWTLEHLESRLRAGGATALGAGDRGPRAVFDLSLQGLDPPERRLFTLLGLFPGPDFTAESAAALAGLAVAEAGRLLEELLDEHLLEQRTMDRFEFHDLLRAHAAERAAADLADGERDEAVHQLMTWYMLTMDAAGKAMKPGRAIPEYRGPEPRLKALAFASPAQAAEWCEQELTNLVAVTDHAAETGRPELGWRLPLTVSTYLGVRANWREWERLHLRALDCARATGNTRVQMKTLSGLGISAERLNDLEGAERYLDETLALARELGDRTSEAKILTILIATYSRTDRAQQGLAAADRAIAIGRELGDPYVERAALQNSSSCLLILKRPAEARDRLLEALELYQDPGDELTRGLVLGNIAFTEVALGRYEEAEAAYREYLRLSRNSQDQHGQTEALRGIASVRRAAGRMDEARSLYAEALVLLDRMGSPEAAKVRERLATPDLTHASDDELSTY</sequence>
<comment type="caution">
    <text evidence="2">The sequence shown here is derived from an EMBL/GenBank/DDBJ whole genome shotgun (WGS) entry which is preliminary data.</text>
</comment>
<name>A0ABP5BY42_9ACTN</name>
<dbReference type="RefSeq" id="WP_344655305.1">
    <property type="nucleotide sequence ID" value="NZ_BAAAQM010000002.1"/>
</dbReference>
<evidence type="ECO:0000313" key="3">
    <source>
        <dbReference type="Proteomes" id="UP001499854"/>
    </source>
</evidence>
<dbReference type="PANTHER" id="PTHR47691">
    <property type="entry name" value="REGULATOR-RELATED"/>
    <property type="match status" value="1"/>
</dbReference>
<dbReference type="SUPFAM" id="SSF52540">
    <property type="entry name" value="P-loop containing nucleoside triphosphate hydrolases"/>
    <property type="match status" value="1"/>
</dbReference>
<dbReference type="Gene3D" id="1.25.40.10">
    <property type="entry name" value="Tetratricopeptide repeat domain"/>
    <property type="match status" value="2"/>
</dbReference>
<dbReference type="InterPro" id="IPR019734">
    <property type="entry name" value="TPR_rpt"/>
</dbReference>